<proteinExistence type="inferred from homology"/>
<dbReference type="Pfam" id="PF01804">
    <property type="entry name" value="Penicil_amidase"/>
    <property type="match status" value="1"/>
</dbReference>
<keyword evidence="5" id="KW-0479">Metal-binding</keyword>
<sequence length="792" mass="86590">MSGRVTRRAALMGSAAAFLAGCVASPGAPTRRVVRGATADIEILTDRLGVPHVRARTIADAYFGDGYVAARDHLWQLDFDHRQGLGRLAEVWGPPLVECDTANRLFLYRGDVGAELAALDPRVRGCAEAYVAGVNAFIGETENRPDLLPVVFSALGYRPLSWKIEDLIRLRAEATGNTRAEIRRARLAARGALEMDALIQPLQPAWKLRVPEGLDVHAVRPEDLGLFAVLQKGPPFGAALGRPVRRRRNEGSNAWVIAPSRTATGRPVLANDPHLGFGIPGPRHVVHLSAPGLDVIGGGLPGMPGVMQGHNDRIAFGRTNFHIDQEDLFVLKTDPLRPTHYRHGGAWVPMTEITETIAVRDAPSRSVTLRYAAQGPVVSEEPDKGRAVAVATTWLHAGANGLLANIGINLARDWDEFRQALKLHTSPTNFVYADVDGHIGWQAAGGLPARAEGHDGLLPAPGDGRYDWRGLQTLDDLPHVLDPACGWFGTSNQMNLPEGYDQEQRRVSFEWSPPYRYHRVSEWLTENARSTVRDSAALQHDTLSKFGRSLAVLMPDLPGYEAEVARLRQWDGDVRADSAAAALYEVWWSKLRVALHEHVVPKALHDLVPELDVTVIEALLKAPDRRLGARPVAVRDALMRQALMAAREELARRLGPDSAMWRWGALHSVTVRSPLARVPGMADLFPPVGGAGDASGGDAYTVMARWYDATRKVPNPYEATGGASYLMVCDVGAWDNSLFLNFPGQSDDPRSPHYGDLMPEWLAGRMQPFTFSKEGVEAATVQRETLTPGDRT</sequence>
<feature type="chain" id="PRO_5041258853" evidence="6">
    <location>
        <begin position="21"/>
        <end position="792"/>
    </location>
</feature>
<dbReference type="Gene3D" id="1.10.1400.10">
    <property type="match status" value="1"/>
</dbReference>
<dbReference type="Gene3D" id="1.10.439.10">
    <property type="entry name" value="Penicillin Amidohydrolase, domain 1"/>
    <property type="match status" value="1"/>
</dbReference>
<evidence type="ECO:0000256" key="5">
    <source>
        <dbReference type="PIRSR" id="PIRSR001227-2"/>
    </source>
</evidence>
<dbReference type="GO" id="GO:0016811">
    <property type="term" value="F:hydrolase activity, acting on carbon-nitrogen (but not peptide) bonds, in linear amides"/>
    <property type="evidence" value="ECO:0007669"/>
    <property type="project" value="InterPro"/>
</dbReference>
<organism evidence="7 8">
    <name type="scientific">Brytella acorum</name>
    <dbReference type="NCBI Taxonomy" id="2959299"/>
    <lineage>
        <taxon>Bacteria</taxon>
        <taxon>Pseudomonadati</taxon>
        <taxon>Pseudomonadota</taxon>
        <taxon>Alphaproteobacteria</taxon>
        <taxon>Acetobacterales</taxon>
        <taxon>Acetobacteraceae</taxon>
        <taxon>Brytella</taxon>
    </lineage>
</organism>
<dbReference type="SUPFAM" id="SSF56235">
    <property type="entry name" value="N-terminal nucleophile aminohydrolases (Ntn hydrolases)"/>
    <property type="match status" value="1"/>
</dbReference>
<comment type="cofactor">
    <cofactor evidence="5">
        <name>Ca(2+)</name>
        <dbReference type="ChEBI" id="CHEBI:29108"/>
    </cofactor>
    <text evidence="5">Binds 1 Ca(2+) ion per dimer.</text>
</comment>
<dbReference type="PROSITE" id="PS51318">
    <property type="entry name" value="TAT"/>
    <property type="match status" value="1"/>
</dbReference>
<evidence type="ECO:0000256" key="1">
    <source>
        <dbReference type="ARBA" id="ARBA00006586"/>
    </source>
</evidence>
<evidence type="ECO:0000313" key="7">
    <source>
        <dbReference type="EMBL" id="CAI9119360.1"/>
    </source>
</evidence>
<dbReference type="GO" id="GO:0046872">
    <property type="term" value="F:metal ion binding"/>
    <property type="evidence" value="ECO:0007669"/>
    <property type="project" value="UniProtKB-KW"/>
</dbReference>
<dbReference type="Gene3D" id="3.60.20.10">
    <property type="entry name" value="Glutamine Phosphoribosylpyrophosphate, subunit 1, domain 1"/>
    <property type="match status" value="1"/>
</dbReference>
<comment type="similarity">
    <text evidence="1">Belongs to the peptidase S45 family.</text>
</comment>
<keyword evidence="8" id="KW-1185">Reference proteome</keyword>
<dbReference type="InterPro" id="IPR043147">
    <property type="entry name" value="Penicillin_amidase_A-knob"/>
</dbReference>
<evidence type="ECO:0000256" key="2">
    <source>
        <dbReference type="ARBA" id="ARBA00022801"/>
    </source>
</evidence>
<name>A0AA35UG90_9PROT</name>
<feature type="binding site" evidence="5">
    <location>
        <position position="324"/>
    </location>
    <ligand>
        <name>Ca(2+)</name>
        <dbReference type="ChEBI" id="CHEBI:29108"/>
    </ligand>
</feature>
<dbReference type="InterPro" id="IPR043146">
    <property type="entry name" value="Penicillin_amidase_N_B-knob"/>
</dbReference>
<reference evidence="7" key="1">
    <citation type="submission" date="2023-03" db="EMBL/GenBank/DDBJ databases">
        <authorList>
            <person name="Cleenwerck I."/>
        </authorList>
    </citation>
    <scope>NUCLEOTIDE SEQUENCE</scope>
    <source>
        <strain evidence="7">LMG 32879</strain>
    </source>
</reference>
<dbReference type="PIRSF" id="PIRSF001227">
    <property type="entry name" value="Pen_acylase"/>
    <property type="match status" value="1"/>
</dbReference>
<accession>A0AA35UG90</accession>
<dbReference type="InterPro" id="IPR002692">
    <property type="entry name" value="S45"/>
</dbReference>
<feature type="binding site" evidence="5">
    <location>
        <position position="327"/>
    </location>
    <ligand>
        <name>Ca(2+)</name>
        <dbReference type="ChEBI" id="CHEBI:29108"/>
    </ligand>
</feature>
<dbReference type="PANTHER" id="PTHR34218">
    <property type="entry name" value="PEPTIDASE S45 PENICILLIN AMIDASE"/>
    <property type="match status" value="1"/>
</dbReference>
<comment type="caution">
    <text evidence="7">The sequence shown here is derived from an EMBL/GenBank/DDBJ whole genome shotgun (WGS) entry which is preliminary data.</text>
</comment>
<dbReference type="InterPro" id="IPR029055">
    <property type="entry name" value="Ntn_hydrolases_N"/>
</dbReference>
<evidence type="ECO:0000256" key="3">
    <source>
        <dbReference type="ARBA" id="ARBA00023145"/>
    </source>
</evidence>
<dbReference type="CDD" id="cd03747">
    <property type="entry name" value="Ntn_PGA_like"/>
    <property type="match status" value="1"/>
</dbReference>
<dbReference type="AlphaFoldDB" id="A0AA35UG90"/>
<dbReference type="RefSeq" id="WP_289842325.1">
    <property type="nucleotide sequence ID" value="NZ_CATKSH010000001.1"/>
</dbReference>
<dbReference type="PANTHER" id="PTHR34218:SF4">
    <property type="entry name" value="ACYL-HOMOSERINE LACTONE ACYLASE QUIP"/>
    <property type="match status" value="1"/>
</dbReference>
<dbReference type="Proteomes" id="UP001176960">
    <property type="component" value="Unassembled WGS sequence"/>
</dbReference>
<dbReference type="GO" id="GO:0017000">
    <property type="term" value="P:antibiotic biosynthetic process"/>
    <property type="evidence" value="ECO:0007669"/>
    <property type="project" value="InterPro"/>
</dbReference>
<feature type="active site" description="Nucleophile" evidence="4">
    <location>
        <position position="252"/>
    </location>
</feature>
<dbReference type="InterPro" id="IPR006311">
    <property type="entry name" value="TAT_signal"/>
</dbReference>
<gene>
    <name evidence="7" type="ORF">LMG32879_000174</name>
</gene>
<keyword evidence="3" id="KW-0865">Zymogen</keyword>
<evidence type="ECO:0000256" key="4">
    <source>
        <dbReference type="PIRSR" id="PIRSR001227-1"/>
    </source>
</evidence>
<dbReference type="PROSITE" id="PS51257">
    <property type="entry name" value="PROKAR_LIPOPROTEIN"/>
    <property type="match status" value="1"/>
</dbReference>
<protein>
    <submittedName>
        <fullName evidence="7">Penicillin acylase family protein</fullName>
    </submittedName>
</protein>
<dbReference type="EMBL" id="CATKSH010000001">
    <property type="protein sequence ID" value="CAI9119360.1"/>
    <property type="molecule type" value="Genomic_DNA"/>
</dbReference>
<keyword evidence="2" id="KW-0378">Hydrolase</keyword>
<dbReference type="InterPro" id="IPR014395">
    <property type="entry name" value="Pen/GL7ACA/AHL_acylase"/>
</dbReference>
<evidence type="ECO:0000256" key="6">
    <source>
        <dbReference type="SAM" id="SignalP"/>
    </source>
</evidence>
<evidence type="ECO:0000313" key="8">
    <source>
        <dbReference type="Proteomes" id="UP001176960"/>
    </source>
</evidence>
<keyword evidence="6" id="KW-0732">Signal</keyword>
<dbReference type="Gene3D" id="2.30.120.10">
    <property type="match status" value="1"/>
</dbReference>
<dbReference type="InterPro" id="IPR023343">
    <property type="entry name" value="Penicillin_amidase_dom1"/>
</dbReference>
<keyword evidence="5" id="KW-0106">Calcium</keyword>
<feature type="binding site" evidence="5">
    <location>
        <position position="181"/>
    </location>
    <ligand>
        <name>Ca(2+)</name>
        <dbReference type="ChEBI" id="CHEBI:29108"/>
    </ligand>
</feature>
<feature type="signal peptide" evidence="6">
    <location>
        <begin position="1"/>
        <end position="20"/>
    </location>
</feature>